<proteinExistence type="predicted"/>
<comment type="caution">
    <text evidence="1">The sequence shown here is derived from an EMBL/GenBank/DDBJ whole genome shotgun (WGS) entry which is preliminary data.</text>
</comment>
<accession>A0A225X2S0</accession>
<organism evidence="1 2">
    <name type="scientific">Phytophthora megakarya</name>
    <dbReference type="NCBI Taxonomy" id="4795"/>
    <lineage>
        <taxon>Eukaryota</taxon>
        <taxon>Sar</taxon>
        <taxon>Stramenopiles</taxon>
        <taxon>Oomycota</taxon>
        <taxon>Peronosporomycetes</taxon>
        <taxon>Peronosporales</taxon>
        <taxon>Peronosporaceae</taxon>
        <taxon>Phytophthora</taxon>
    </lineage>
</organism>
<gene>
    <name evidence="1" type="ORF">PHMEG_0001057</name>
</gene>
<reference evidence="2" key="1">
    <citation type="submission" date="2017-03" db="EMBL/GenBank/DDBJ databases">
        <title>Phytopthora megakarya and P. palmivora, two closely related causual agents of cacao black pod achieved similar genome size and gene model numbers by different mechanisms.</title>
        <authorList>
            <person name="Ali S."/>
            <person name="Shao J."/>
            <person name="Larry D.J."/>
            <person name="Kronmiller B."/>
            <person name="Shen D."/>
            <person name="Strem M.D."/>
            <person name="Melnick R.L."/>
            <person name="Guiltinan M.J."/>
            <person name="Tyler B.M."/>
            <person name="Meinhardt L.W."/>
            <person name="Bailey B.A."/>
        </authorList>
    </citation>
    <scope>NUCLEOTIDE SEQUENCE [LARGE SCALE GENOMIC DNA]</scope>
    <source>
        <strain evidence="2">zdho120</strain>
    </source>
</reference>
<evidence type="ECO:0000313" key="1">
    <source>
        <dbReference type="EMBL" id="OWZ23972.1"/>
    </source>
</evidence>
<name>A0A225X2S0_9STRA</name>
<dbReference type="Proteomes" id="UP000198211">
    <property type="component" value="Unassembled WGS sequence"/>
</dbReference>
<dbReference type="OrthoDB" id="129588at2759"/>
<evidence type="ECO:0000313" key="2">
    <source>
        <dbReference type="Proteomes" id="UP000198211"/>
    </source>
</evidence>
<dbReference type="EMBL" id="NBNE01000034">
    <property type="protein sequence ID" value="OWZ23972.1"/>
    <property type="molecule type" value="Genomic_DNA"/>
</dbReference>
<dbReference type="AlphaFoldDB" id="A0A225X2S0"/>
<protein>
    <submittedName>
        <fullName evidence="1">Uncharacterized protein</fullName>
    </submittedName>
</protein>
<sequence length="169" mass="19492">MCFIFSHRVPLQQRKGLGRVYKELFSILEVGMKIELKSVVSPVVICYYDLILFCSITAIEDMPGDMELGKGQFELEANQLFSHFKIVLKKFSLECANYIFRHEMIGHSPRTEVHVRQWYISNVIICITFAKVNTISPNRFHSAYSQVIGEKLRASNAQFPNTRATRRLG</sequence>
<keyword evidence="2" id="KW-1185">Reference proteome</keyword>